<reference evidence="1" key="2">
    <citation type="journal article" date="2023" name="IMA Fungus">
        <title>Comparative genomic study of the Penicillium genus elucidates a diverse pangenome and 15 lateral gene transfer events.</title>
        <authorList>
            <person name="Petersen C."/>
            <person name="Sorensen T."/>
            <person name="Nielsen M.R."/>
            <person name="Sondergaard T.E."/>
            <person name="Sorensen J.L."/>
            <person name="Fitzpatrick D.A."/>
            <person name="Frisvad J.C."/>
            <person name="Nielsen K.L."/>
        </authorList>
    </citation>
    <scope>NUCLEOTIDE SEQUENCE</scope>
    <source>
        <strain evidence="1">IBT 26290</strain>
    </source>
</reference>
<protein>
    <submittedName>
        <fullName evidence="1">Transposase</fullName>
    </submittedName>
</protein>
<proteinExistence type="predicted"/>
<reference evidence="1" key="1">
    <citation type="submission" date="2022-11" db="EMBL/GenBank/DDBJ databases">
        <authorList>
            <person name="Petersen C."/>
        </authorList>
    </citation>
    <scope>NUCLEOTIDE SEQUENCE</scope>
    <source>
        <strain evidence="1">IBT 26290</strain>
    </source>
</reference>
<evidence type="ECO:0000313" key="1">
    <source>
        <dbReference type="EMBL" id="KAJ5159719.1"/>
    </source>
</evidence>
<dbReference type="Proteomes" id="UP001149163">
    <property type="component" value="Unassembled WGS sequence"/>
</dbReference>
<dbReference type="EMBL" id="JAPQKN010000004">
    <property type="protein sequence ID" value="KAJ5159719.1"/>
    <property type="molecule type" value="Genomic_DNA"/>
</dbReference>
<name>A0A9W9HVB7_9EURO</name>
<accession>A0A9W9HVB7</accession>
<sequence length="119" mass="13977">MQRDITKIFDHQREKLEELHITQDTIQRIRAAQAPLRRQLTRRQVKPLSQSGVLKVNDANRSIQARKAKDMAVEERKLARQFEKVYGYKPTQRPEEAIRKAAEAEEAATRQGEFFFIDN</sequence>
<gene>
    <name evidence="1" type="ORF">N7482_006723</name>
</gene>
<keyword evidence="2" id="KW-1185">Reference proteome</keyword>
<dbReference type="RefSeq" id="XP_056541277.1">
    <property type="nucleotide sequence ID" value="XM_056688848.1"/>
</dbReference>
<dbReference type="AlphaFoldDB" id="A0A9W9HVB7"/>
<evidence type="ECO:0000313" key="2">
    <source>
        <dbReference type="Proteomes" id="UP001149163"/>
    </source>
</evidence>
<dbReference type="GeneID" id="81428024"/>
<organism evidence="1 2">
    <name type="scientific">Penicillium canariense</name>
    <dbReference type="NCBI Taxonomy" id="189055"/>
    <lineage>
        <taxon>Eukaryota</taxon>
        <taxon>Fungi</taxon>
        <taxon>Dikarya</taxon>
        <taxon>Ascomycota</taxon>
        <taxon>Pezizomycotina</taxon>
        <taxon>Eurotiomycetes</taxon>
        <taxon>Eurotiomycetidae</taxon>
        <taxon>Eurotiales</taxon>
        <taxon>Aspergillaceae</taxon>
        <taxon>Penicillium</taxon>
    </lineage>
</organism>
<comment type="caution">
    <text evidence="1">The sequence shown here is derived from an EMBL/GenBank/DDBJ whole genome shotgun (WGS) entry which is preliminary data.</text>
</comment>
<dbReference type="OrthoDB" id="4368176at2759"/>